<evidence type="ECO:0000313" key="2">
    <source>
        <dbReference type="Proteomes" id="UP001597469"/>
    </source>
</evidence>
<name>A0ABW5M597_9BACT</name>
<dbReference type="EMBL" id="JBHULN010000006">
    <property type="protein sequence ID" value="MFD2571499.1"/>
    <property type="molecule type" value="Genomic_DNA"/>
</dbReference>
<evidence type="ECO:0000313" key="1">
    <source>
        <dbReference type="EMBL" id="MFD2571499.1"/>
    </source>
</evidence>
<dbReference type="Proteomes" id="UP001597469">
    <property type="component" value="Unassembled WGS sequence"/>
</dbReference>
<dbReference type="RefSeq" id="WP_381523102.1">
    <property type="nucleotide sequence ID" value="NZ_JBHULN010000006.1"/>
</dbReference>
<accession>A0ABW5M597</accession>
<gene>
    <name evidence="1" type="ORF">ACFSUS_12695</name>
</gene>
<sequence length="71" mass="8089">MNPIPNDITQLAHIAAETGHEYADAYAVWMIYNRLPEVYLIIDTVLWIARNQGVPVKTAIELYQAIEDQFG</sequence>
<reference evidence="2" key="1">
    <citation type="journal article" date="2019" name="Int. J. Syst. Evol. Microbiol.">
        <title>The Global Catalogue of Microorganisms (GCM) 10K type strain sequencing project: providing services to taxonomists for standard genome sequencing and annotation.</title>
        <authorList>
            <consortium name="The Broad Institute Genomics Platform"/>
            <consortium name="The Broad Institute Genome Sequencing Center for Infectious Disease"/>
            <person name="Wu L."/>
            <person name="Ma J."/>
        </authorList>
    </citation>
    <scope>NUCLEOTIDE SEQUENCE [LARGE SCALE GENOMIC DNA]</scope>
    <source>
        <strain evidence="2">KCTC 42805</strain>
    </source>
</reference>
<comment type="caution">
    <text evidence="1">The sequence shown here is derived from an EMBL/GenBank/DDBJ whole genome shotgun (WGS) entry which is preliminary data.</text>
</comment>
<protein>
    <submittedName>
        <fullName evidence="1">Uncharacterized protein</fullName>
    </submittedName>
</protein>
<proteinExistence type="predicted"/>
<organism evidence="1 2">
    <name type="scientific">Spirosoma soli</name>
    <dbReference type="NCBI Taxonomy" id="1770529"/>
    <lineage>
        <taxon>Bacteria</taxon>
        <taxon>Pseudomonadati</taxon>
        <taxon>Bacteroidota</taxon>
        <taxon>Cytophagia</taxon>
        <taxon>Cytophagales</taxon>
        <taxon>Cytophagaceae</taxon>
        <taxon>Spirosoma</taxon>
    </lineage>
</organism>
<keyword evidence="2" id="KW-1185">Reference proteome</keyword>